<evidence type="ECO:0000313" key="1">
    <source>
        <dbReference type="EMBL" id="KAF5871897.1"/>
    </source>
</evidence>
<reference evidence="1 2" key="1">
    <citation type="journal article" date="2020" name="Phytopathology">
        <title>A high-quality genome resource of Botrytis fragariae, a new and rapidly spreading fungal pathogen causing strawberry gray mold in the U.S.A.</title>
        <authorList>
            <person name="Wu Y."/>
            <person name="Saski C.A."/>
            <person name="Schnabel G."/>
            <person name="Xiao S."/>
            <person name="Hu M."/>
        </authorList>
    </citation>
    <scope>NUCLEOTIDE SEQUENCE [LARGE SCALE GENOMIC DNA]</scope>
    <source>
        <strain evidence="1 2">BVB16</strain>
    </source>
</reference>
<proteinExistence type="predicted"/>
<dbReference type="EMBL" id="JABFCT010000011">
    <property type="protein sequence ID" value="KAF5871897.1"/>
    <property type="molecule type" value="Genomic_DNA"/>
</dbReference>
<dbReference type="GeneID" id="59262970"/>
<keyword evidence="2" id="KW-1185">Reference proteome</keyword>
<evidence type="ECO:0000313" key="2">
    <source>
        <dbReference type="Proteomes" id="UP000531561"/>
    </source>
</evidence>
<dbReference type="RefSeq" id="XP_037190844.1">
    <property type="nucleotide sequence ID" value="XM_037339278.1"/>
</dbReference>
<organism evidence="1 2">
    <name type="scientific">Botrytis fragariae</name>
    <dbReference type="NCBI Taxonomy" id="1964551"/>
    <lineage>
        <taxon>Eukaryota</taxon>
        <taxon>Fungi</taxon>
        <taxon>Dikarya</taxon>
        <taxon>Ascomycota</taxon>
        <taxon>Pezizomycotina</taxon>
        <taxon>Leotiomycetes</taxon>
        <taxon>Helotiales</taxon>
        <taxon>Sclerotiniaceae</taxon>
        <taxon>Botrytis</taxon>
    </lineage>
</organism>
<gene>
    <name evidence="1" type="ORF">Bfra_008923</name>
</gene>
<dbReference type="AlphaFoldDB" id="A0A8H6AQR8"/>
<name>A0A8H6AQR8_9HELO</name>
<sequence length="81" mass="9376">MHQYIRISDPCKERWKTTFRVTEGSRFRKDLVSAETSEAFWNLSSETTTASDVKTLADECEEPSTVDLSKRVHYFDSPLLT</sequence>
<accession>A0A8H6AQR8</accession>
<comment type="caution">
    <text evidence="1">The sequence shown here is derived from an EMBL/GenBank/DDBJ whole genome shotgun (WGS) entry which is preliminary data.</text>
</comment>
<dbReference type="Proteomes" id="UP000531561">
    <property type="component" value="Unassembled WGS sequence"/>
</dbReference>
<protein>
    <submittedName>
        <fullName evidence="1">Uncharacterized protein</fullName>
    </submittedName>
</protein>